<evidence type="ECO:0000313" key="2">
    <source>
        <dbReference type="EMBL" id="KAH9423713.1"/>
    </source>
</evidence>
<keyword evidence="1" id="KW-0812">Transmembrane</keyword>
<name>A0ABQ8JM66_DERPT</name>
<evidence type="ECO:0000256" key="1">
    <source>
        <dbReference type="SAM" id="Phobius"/>
    </source>
</evidence>
<keyword evidence="3" id="KW-1185">Reference proteome</keyword>
<proteinExistence type="predicted"/>
<evidence type="ECO:0000313" key="3">
    <source>
        <dbReference type="Proteomes" id="UP000887458"/>
    </source>
</evidence>
<comment type="caution">
    <text evidence="2">The sequence shown here is derived from an EMBL/GenBank/DDBJ whole genome shotgun (WGS) entry which is preliminary data.</text>
</comment>
<protein>
    <submittedName>
        <fullName evidence="2">Uncharacterized protein</fullName>
    </submittedName>
</protein>
<gene>
    <name evidence="2" type="ORF">DERP_005294</name>
</gene>
<keyword evidence="1" id="KW-1133">Transmembrane helix</keyword>
<reference evidence="2 3" key="2">
    <citation type="journal article" date="2022" name="Mol. Biol. Evol.">
        <title>Comparative Genomics Reveals Insights into the Divergent Evolution of Astigmatic Mites and Household Pest Adaptations.</title>
        <authorList>
            <person name="Xiong Q."/>
            <person name="Wan A.T."/>
            <person name="Liu X."/>
            <person name="Fung C.S."/>
            <person name="Xiao X."/>
            <person name="Malainual N."/>
            <person name="Hou J."/>
            <person name="Wang L."/>
            <person name="Wang M."/>
            <person name="Yang K.Y."/>
            <person name="Cui Y."/>
            <person name="Leung E.L."/>
            <person name="Nong W."/>
            <person name="Shin S.K."/>
            <person name="Au S.W."/>
            <person name="Jeong K.Y."/>
            <person name="Chew F.T."/>
            <person name="Hui J.H."/>
            <person name="Leung T.F."/>
            <person name="Tungtrongchitr A."/>
            <person name="Zhong N."/>
            <person name="Liu Z."/>
            <person name="Tsui S.K."/>
        </authorList>
    </citation>
    <scope>NUCLEOTIDE SEQUENCE [LARGE SCALE GENOMIC DNA]</scope>
    <source>
        <tissue evidence="2">Whole mite body</tissue>
    </source>
</reference>
<organism evidence="2 3">
    <name type="scientific">Dermatophagoides pteronyssinus</name>
    <name type="common">European house dust mite</name>
    <dbReference type="NCBI Taxonomy" id="6956"/>
    <lineage>
        <taxon>Eukaryota</taxon>
        <taxon>Metazoa</taxon>
        <taxon>Ecdysozoa</taxon>
        <taxon>Arthropoda</taxon>
        <taxon>Chelicerata</taxon>
        <taxon>Arachnida</taxon>
        <taxon>Acari</taxon>
        <taxon>Acariformes</taxon>
        <taxon>Sarcoptiformes</taxon>
        <taxon>Astigmata</taxon>
        <taxon>Psoroptidia</taxon>
        <taxon>Analgoidea</taxon>
        <taxon>Pyroglyphidae</taxon>
        <taxon>Dermatophagoidinae</taxon>
        <taxon>Dermatophagoides</taxon>
    </lineage>
</organism>
<keyword evidence="1" id="KW-0472">Membrane</keyword>
<accession>A0ABQ8JM66</accession>
<dbReference type="Proteomes" id="UP000887458">
    <property type="component" value="Unassembled WGS sequence"/>
</dbReference>
<reference evidence="2 3" key="1">
    <citation type="journal article" date="2018" name="J. Allergy Clin. Immunol.">
        <title>High-quality assembly of Dermatophagoides pteronyssinus genome and transcriptome reveals a wide range of novel allergens.</title>
        <authorList>
            <person name="Liu X.Y."/>
            <person name="Yang K.Y."/>
            <person name="Wang M.Q."/>
            <person name="Kwok J.S."/>
            <person name="Zeng X."/>
            <person name="Yang Z."/>
            <person name="Xiao X.J."/>
            <person name="Lau C.P."/>
            <person name="Li Y."/>
            <person name="Huang Z.M."/>
            <person name="Ba J.G."/>
            <person name="Yim A.K."/>
            <person name="Ouyang C.Y."/>
            <person name="Ngai S.M."/>
            <person name="Chan T.F."/>
            <person name="Leung E.L."/>
            <person name="Liu L."/>
            <person name="Liu Z.G."/>
            <person name="Tsui S.K."/>
        </authorList>
    </citation>
    <scope>NUCLEOTIDE SEQUENCE [LARGE SCALE GENOMIC DNA]</scope>
    <source>
        <strain evidence="2">Derp</strain>
    </source>
</reference>
<feature type="transmembrane region" description="Helical" evidence="1">
    <location>
        <begin position="53"/>
        <end position="78"/>
    </location>
</feature>
<dbReference type="EMBL" id="NJHN03000031">
    <property type="protein sequence ID" value="KAH9423713.1"/>
    <property type="molecule type" value="Genomic_DNA"/>
</dbReference>
<sequence>MNESLQNIPVACTSFAGFHEQSKIIQRFAPTRLIPIPPARVEINIKRAQSVTVILCSSSLLSIVLVFNLDFFLLFLPLSSLSSSSSSSSSLLLSALTPKSSSFEIIEDKAQNSSIQLFCTLNVLLPVELVLIELDERIEPLTLLKESSLDI</sequence>